<keyword evidence="2" id="KW-1133">Transmembrane helix</keyword>
<evidence type="ECO:0000256" key="2">
    <source>
        <dbReference type="SAM" id="Phobius"/>
    </source>
</evidence>
<dbReference type="EMBL" id="VRMN01000001">
    <property type="protein sequence ID" value="KAA8499566.1"/>
    <property type="molecule type" value="Genomic_DNA"/>
</dbReference>
<evidence type="ECO:0000256" key="3">
    <source>
        <dbReference type="SAM" id="SignalP"/>
    </source>
</evidence>
<evidence type="ECO:0000313" key="4">
    <source>
        <dbReference type="EMBL" id="KAA8499566.1"/>
    </source>
</evidence>
<sequence>MGAHTRNMAASGVAALVLVLVVGCSGVLAQQTLYGRPIEELCEAQDIVECDQRTNYFEDQIFPIEFIQRASNVQFFNTFVRFRITKPNDSSFRYTAILLQCGCPVPQGISEDDQDTHIIPVPIKSAYMYETPTIYMFAISLGNLDKLKVMRSDLYLYSPDVHAAISSGDVMLTGGAHRLVVDEGVVGTVPALAVVALWEQLGHDDEEGSFAQQTSGKIQFIPNGEVYESTPLGRAEWLKIVALLTKSVPEALDIFNQVKARYFDARDAVLEKSSLRPSVITNQLFPSFEPGVSYTWSTTGKNTYTYRLLSDAGALYRLDDAQSQQLSAEEAIASFSSGRYWIGYADLDSRTTDDVLASDISSGQFVYKELDAAKCALVYSASLRVSPSGLGSDLFESAVVFPDRVLLDLTSILHPEIDTSRELFYYRKMTPSDDLTCERTVLPAVPASGRIFVEYAVSVFGIERFDLEDVAGEMQLALSDGLDVPNFLVGIDFAAPVSGGGVMQRLRLMLKPSESQPSADEVKSFLVSYLSSMNLNVRVDVEKVTEDGNTLGENPESSSGLSGGAIAGIVIGSLVAVVLVALFAVFWSRRVRSKRSSSSKEAREENSSSPEITA</sequence>
<evidence type="ECO:0000313" key="5">
    <source>
        <dbReference type="Proteomes" id="UP000324585"/>
    </source>
</evidence>
<comment type="caution">
    <text evidence="4">The sequence shown here is derived from an EMBL/GenBank/DDBJ whole genome shotgun (WGS) entry which is preliminary data.</text>
</comment>
<dbReference type="Proteomes" id="UP000324585">
    <property type="component" value="Unassembled WGS sequence"/>
</dbReference>
<dbReference type="PROSITE" id="PS51257">
    <property type="entry name" value="PROKAR_LIPOPROTEIN"/>
    <property type="match status" value="1"/>
</dbReference>
<gene>
    <name evidence="4" type="ORF">FVE85_7151</name>
</gene>
<name>A0A5J4Z755_PORPP</name>
<dbReference type="OMA" id="SSHATKW"/>
<dbReference type="OrthoDB" id="5949at2759"/>
<evidence type="ECO:0000256" key="1">
    <source>
        <dbReference type="SAM" id="MobiDB-lite"/>
    </source>
</evidence>
<proteinExistence type="predicted"/>
<keyword evidence="3" id="KW-0732">Signal</keyword>
<keyword evidence="2" id="KW-0472">Membrane</keyword>
<reference evidence="5" key="1">
    <citation type="journal article" date="2019" name="Nat. Commun.">
        <title>Expansion of phycobilisome linker gene families in mesophilic red algae.</title>
        <authorList>
            <person name="Lee J."/>
            <person name="Kim D."/>
            <person name="Bhattacharya D."/>
            <person name="Yoon H.S."/>
        </authorList>
    </citation>
    <scope>NUCLEOTIDE SEQUENCE [LARGE SCALE GENOMIC DNA]</scope>
    <source>
        <strain evidence="5">CCMP 1328</strain>
    </source>
</reference>
<dbReference type="AlphaFoldDB" id="A0A5J4Z755"/>
<feature type="chain" id="PRO_5023826309" evidence="3">
    <location>
        <begin position="30"/>
        <end position="614"/>
    </location>
</feature>
<feature type="transmembrane region" description="Helical" evidence="2">
    <location>
        <begin position="565"/>
        <end position="587"/>
    </location>
</feature>
<dbReference type="CDD" id="cd12087">
    <property type="entry name" value="TM_EGFR-like"/>
    <property type="match status" value="1"/>
</dbReference>
<protein>
    <submittedName>
        <fullName evidence="4">Uncharacterized protein</fullName>
    </submittedName>
</protein>
<feature type="signal peptide" evidence="3">
    <location>
        <begin position="1"/>
        <end position="29"/>
    </location>
</feature>
<feature type="region of interest" description="Disordered" evidence="1">
    <location>
        <begin position="595"/>
        <end position="614"/>
    </location>
</feature>
<keyword evidence="5" id="KW-1185">Reference proteome</keyword>
<keyword evidence="2" id="KW-0812">Transmembrane</keyword>
<accession>A0A5J4Z755</accession>
<organism evidence="4 5">
    <name type="scientific">Porphyridium purpureum</name>
    <name type="common">Red alga</name>
    <name type="synonym">Porphyridium cruentum</name>
    <dbReference type="NCBI Taxonomy" id="35688"/>
    <lineage>
        <taxon>Eukaryota</taxon>
        <taxon>Rhodophyta</taxon>
        <taxon>Bangiophyceae</taxon>
        <taxon>Porphyridiales</taxon>
        <taxon>Porphyridiaceae</taxon>
        <taxon>Porphyridium</taxon>
    </lineage>
</organism>